<dbReference type="NCBIfam" id="TIGR00742">
    <property type="entry name" value="yjbN"/>
    <property type="match status" value="1"/>
</dbReference>
<comment type="catalytic activity">
    <reaction evidence="9">
        <text>5,6-dihydrouridine(20) in tRNA + NAD(+) = uridine(20) in tRNA + NADH + H(+)</text>
        <dbReference type="Rhea" id="RHEA:53340"/>
        <dbReference type="Rhea" id="RHEA-COMP:13533"/>
        <dbReference type="Rhea" id="RHEA-COMP:13534"/>
        <dbReference type="ChEBI" id="CHEBI:15378"/>
        <dbReference type="ChEBI" id="CHEBI:57540"/>
        <dbReference type="ChEBI" id="CHEBI:57945"/>
        <dbReference type="ChEBI" id="CHEBI:65315"/>
        <dbReference type="ChEBI" id="CHEBI:74443"/>
        <dbReference type="EC" id="1.3.1.91"/>
    </reaction>
</comment>
<feature type="binding site" evidence="9 12">
    <location>
        <position position="154"/>
    </location>
    <ligand>
        <name>FMN</name>
        <dbReference type="ChEBI" id="CHEBI:58210"/>
    </ligand>
</feature>
<feature type="site" description="Interacts with tRNA" evidence="9">
    <location>
        <position position="80"/>
    </location>
</feature>
<accession>R4YRY1</accession>
<comment type="catalytic activity">
    <reaction evidence="9">
        <text>5,6-dihydrouridine(20a) in tRNA + NAD(+) = uridine(20a) in tRNA + NADH + H(+)</text>
        <dbReference type="Rhea" id="RHEA:53348"/>
        <dbReference type="Rhea" id="RHEA-COMP:13535"/>
        <dbReference type="Rhea" id="RHEA-COMP:13536"/>
        <dbReference type="ChEBI" id="CHEBI:15378"/>
        <dbReference type="ChEBI" id="CHEBI:57540"/>
        <dbReference type="ChEBI" id="CHEBI:57945"/>
        <dbReference type="ChEBI" id="CHEBI:65315"/>
        <dbReference type="ChEBI" id="CHEBI:74443"/>
    </reaction>
</comment>
<comment type="function">
    <text evidence="9">Catalyzes the synthesis of 5,6-dihydrouridine (D), a modified base found in the D-loop of most tRNAs, via the reduction of the C5-C6 double bond in target uridines. Specifically modifies U20 and U20a in tRNAs.</text>
</comment>
<dbReference type="CDD" id="cd02801">
    <property type="entry name" value="DUS_like_FMN"/>
    <property type="match status" value="1"/>
</dbReference>
<feature type="site" description="Interacts with tRNA; defines subfamily-specific binding signature" evidence="9">
    <location>
        <position position="166"/>
    </location>
</feature>
<dbReference type="GO" id="GO:0000049">
    <property type="term" value="F:tRNA binding"/>
    <property type="evidence" value="ECO:0007669"/>
    <property type="project" value="UniProtKB-UniRule"/>
</dbReference>
<dbReference type="HOGENOM" id="CLU_013299_2_1_6"/>
<reference evidence="14 15" key="1">
    <citation type="journal article" date="2013" name="Nat. Commun.">
        <title>Genome sequence and functional genomic analysis of the oil-degrading bacterium Oleispira antarctica.</title>
        <authorList>
            <person name="Kube M."/>
            <person name="Chernikova T.N."/>
            <person name="Al-Ramahi Y."/>
            <person name="Beloqui A."/>
            <person name="Lopez-Cortez N."/>
            <person name="Guazzaroni M.E."/>
            <person name="Heipieper H.J."/>
            <person name="Klages S."/>
            <person name="Kotsyurbenko O.R."/>
            <person name="Langer I."/>
            <person name="Nechitaylo T.Y."/>
            <person name="Lunsdorf H."/>
            <person name="Fernandez M."/>
            <person name="Juarez S."/>
            <person name="Ciordia S."/>
            <person name="Singer A."/>
            <person name="Kagan O."/>
            <person name="Egorova O."/>
            <person name="Petit P.A."/>
            <person name="Stogios P."/>
            <person name="Kim Y."/>
            <person name="Tchigvintsev A."/>
            <person name="Flick R."/>
            <person name="Denaro R."/>
            <person name="Genovese M."/>
            <person name="Albar J.P."/>
            <person name="Reva O.N."/>
            <person name="Martinez-Gomariz M."/>
            <person name="Tran H."/>
            <person name="Ferrer M."/>
            <person name="Savchenko A."/>
            <person name="Yakunin A.F."/>
            <person name="Yakimov M.M."/>
            <person name="Golyshina O.V."/>
            <person name="Reinhardt R."/>
            <person name="Golyshin P.N."/>
        </authorList>
    </citation>
    <scope>NUCLEOTIDE SEQUENCE [LARGE SCALE GENOMIC DNA]</scope>
</reference>
<dbReference type="GO" id="GO:0050660">
    <property type="term" value="F:flavin adenine dinucleotide binding"/>
    <property type="evidence" value="ECO:0007669"/>
    <property type="project" value="InterPro"/>
</dbReference>
<dbReference type="PROSITE" id="PS01136">
    <property type="entry name" value="UPF0034"/>
    <property type="match status" value="1"/>
</dbReference>
<keyword evidence="8 9" id="KW-0560">Oxidoreductase</keyword>
<dbReference type="InterPro" id="IPR035587">
    <property type="entry name" value="DUS-like_FMN-bd"/>
</dbReference>
<comment type="catalytic activity">
    <reaction evidence="9">
        <text>5,6-dihydrouridine(20) in tRNA + NADP(+) = uridine(20) in tRNA + NADPH + H(+)</text>
        <dbReference type="Rhea" id="RHEA:53336"/>
        <dbReference type="Rhea" id="RHEA-COMP:13533"/>
        <dbReference type="Rhea" id="RHEA-COMP:13534"/>
        <dbReference type="ChEBI" id="CHEBI:15378"/>
        <dbReference type="ChEBI" id="CHEBI:57783"/>
        <dbReference type="ChEBI" id="CHEBI:58349"/>
        <dbReference type="ChEBI" id="CHEBI:65315"/>
        <dbReference type="ChEBI" id="CHEBI:74443"/>
        <dbReference type="EC" id="1.3.1.91"/>
    </reaction>
</comment>
<evidence type="ECO:0000256" key="3">
    <source>
        <dbReference type="ARBA" id="ARBA00022630"/>
    </source>
</evidence>
<feature type="binding site" evidence="9 12">
    <location>
        <position position="122"/>
    </location>
    <ligand>
        <name>FMN</name>
        <dbReference type="ChEBI" id="CHEBI:58210"/>
    </ligand>
</feature>
<dbReference type="InterPro" id="IPR001269">
    <property type="entry name" value="DUS_fam"/>
</dbReference>
<dbReference type="PIRSF" id="PIRSF006621">
    <property type="entry name" value="Dus"/>
    <property type="match status" value="1"/>
</dbReference>
<dbReference type="Pfam" id="PF01207">
    <property type="entry name" value="Dus"/>
    <property type="match status" value="1"/>
</dbReference>
<keyword evidence="3 9" id="KW-0285">Flavoprotein</keyword>
<dbReference type="GO" id="GO:0010181">
    <property type="term" value="F:FMN binding"/>
    <property type="evidence" value="ECO:0007669"/>
    <property type="project" value="UniProtKB-UniRule"/>
</dbReference>
<feature type="site" description="Interacts with tRNA; defines subfamily-specific binding signature" evidence="9">
    <location>
        <position position="282"/>
    </location>
</feature>
<evidence type="ECO:0000256" key="12">
    <source>
        <dbReference type="PIRSR" id="PIRSR006621-2"/>
    </source>
</evidence>
<comment type="catalytic activity">
    <reaction evidence="9">
        <text>5,6-dihydrouridine(20a) in tRNA + NADP(+) = uridine(20a) in tRNA + NADPH + H(+)</text>
        <dbReference type="Rhea" id="RHEA:53344"/>
        <dbReference type="Rhea" id="RHEA-COMP:13535"/>
        <dbReference type="Rhea" id="RHEA-COMP:13536"/>
        <dbReference type="ChEBI" id="CHEBI:15378"/>
        <dbReference type="ChEBI" id="CHEBI:57783"/>
        <dbReference type="ChEBI" id="CHEBI:58349"/>
        <dbReference type="ChEBI" id="CHEBI:65315"/>
        <dbReference type="ChEBI" id="CHEBI:74443"/>
    </reaction>
</comment>
<evidence type="ECO:0000256" key="10">
    <source>
        <dbReference type="PIRNR" id="PIRNR006621"/>
    </source>
</evidence>
<sequence>MEWSDSHCRQFWRHLTSDAVLYTEMVTTGAIIHGNNRERFLGYGKEEHPIALQLGGSNAKELAECAKYAQEWGYDEVNLNVGCPSDRVQNNMIGACLMGHPQLVADGIKAMQDAVDIDVTVKHRIGIDNQDSYPELVNFVGTIAKTGCKTFIVHARKAILQGLSPKENRDVPPLKYDWVYQLKQDFPDLEILINGGLNQLDQMQQQLNHVDGVMVGREAYHNPYIMAQVDNAFYGREKSIPSRHKIVEDFMPYIEEQLSKDIYLSHITRHILGIFHGQPGARQFRRYISENAHKPGSGIEVLRTALSKVPTEAENEANRLEALVRRAAFDQEQA</sequence>
<evidence type="ECO:0000313" key="15">
    <source>
        <dbReference type="Proteomes" id="UP000032749"/>
    </source>
</evidence>
<organism evidence="14 15">
    <name type="scientific">Oleispira antarctica RB-8</name>
    <dbReference type="NCBI Taxonomy" id="698738"/>
    <lineage>
        <taxon>Bacteria</taxon>
        <taxon>Pseudomonadati</taxon>
        <taxon>Pseudomonadota</taxon>
        <taxon>Gammaproteobacteria</taxon>
        <taxon>Oceanospirillales</taxon>
        <taxon>Oceanospirillaceae</taxon>
        <taxon>Oleispira</taxon>
    </lineage>
</organism>
<dbReference type="Gene3D" id="3.20.20.70">
    <property type="entry name" value="Aldolase class I"/>
    <property type="match status" value="1"/>
</dbReference>
<dbReference type="PANTHER" id="PTHR42907:SF1">
    <property type="entry name" value="FMN-LINKED OXIDOREDUCTASES SUPERFAMILY PROTEIN"/>
    <property type="match status" value="1"/>
</dbReference>
<evidence type="ECO:0000256" key="2">
    <source>
        <dbReference type="ARBA" id="ARBA00022555"/>
    </source>
</evidence>
<keyword evidence="2 9" id="KW-0820">tRNA-binding</keyword>
<dbReference type="InterPro" id="IPR013785">
    <property type="entry name" value="Aldolase_TIM"/>
</dbReference>
<evidence type="ECO:0000256" key="7">
    <source>
        <dbReference type="ARBA" id="ARBA00022884"/>
    </source>
</evidence>
<dbReference type="HAMAP" id="MF_02041">
    <property type="entry name" value="DusA_subfam"/>
    <property type="match status" value="1"/>
</dbReference>
<evidence type="ECO:0000313" key="14">
    <source>
        <dbReference type="EMBL" id="CCK75993.1"/>
    </source>
</evidence>
<keyword evidence="7 9" id="KW-0694">RNA-binding</keyword>
<comment type="caution">
    <text evidence="9">Lacks conserved residue(s) required for the propagation of feature annotation.</text>
</comment>
<dbReference type="GO" id="GO:0102264">
    <property type="term" value="F:tRNA-dihydrouridine20 synthase activity"/>
    <property type="evidence" value="ECO:0007669"/>
    <property type="project" value="UniProtKB-EC"/>
</dbReference>
<feature type="site" description="Interacts with tRNA" evidence="9">
    <location>
        <position position="169"/>
    </location>
</feature>
<evidence type="ECO:0000256" key="1">
    <source>
        <dbReference type="ARBA" id="ARBA00001917"/>
    </source>
</evidence>
<dbReference type="Proteomes" id="UP000032749">
    <property type="component" value="Chromosome"/>
</dbReference>
<evidence type="ECO:0000256" key="5">
    <source>
        <dbReference type="ARBA" id="ARBA00022694"/>
    </source>
</evidence>
<feature type="site" description="Interacts with tRNA; defines subfamily-specific binding signature" evidence="9">
    <location>
        <position position="285"/>
    </location>
</feature>
<protein>
    <recommendedName>
        <fullName evidence="9">tRNA-dihydrouridine(20/20a) synthase</fullName>
        <ecNumber evidence="9">1.3.1.91</ecNumber>
    </recommendedName>
    <alternativeName>
        <fullName evidence="9">U20-specific dihydrouridine synthase</fullName>
        <shortName evidence="9">U20-specific Dus</shortName>
    </alternativeName>
    <alternativeName>
        <fullName evidence="9">tRNA-dihydrouridine synthase A</fullName>
    </alternativeName>
</protein>
<dbReference type="NCBIfam" id="NF008774">
    <property type="entry name" value="PRK11815.1"/>
    <property type="match status" value="1"/>
</dbReference>
<keyword evidence="6 9" id="KW-0521">NADP</keyword>
<keyword evidence="12" id="KW-0547">Nucleotide-binding</keyword>
<keyword evidence="15" id="KW-1185">Reference proteome</keyword>
<dbReference type="InterPro" id="IPR004653">
    <property type="entry name" value="DusA"/>
</dbReference>
<evidence type="ECO:0000259" key="13">
    <source>
        <dbReference type="Pfam" id="PF01207"/>
    </source>
</evidence>
<dbReference type="KEGG" id="oai:OLEAN_C18170"/>
<dbReference type="PANTHER" id="PTHR42907">
    <property type="entry name" value="FMN-LINKED OXIDOREDUCTASES SUPERFAMILY PROTEIN"/>
    <property type="match status" value="1"/>
</dbReference>
<gene>
    <name evidence="9" type="primary">dusA</name>
    <name evidence="14" type="ORF">OLEAN_C18170</name>
</gene>
<evidence type="ECO:0000256" key="11">
    <source>
        <dbReference type="PIRSR" id="PIRSR006621-1"/>
    </source>
</evidence>
<feature type="binding site" evidence="9 12">
    <location>
        <position position="53"/>
    </location>
    <ligand>
        <name>FMN</name>
        <dbReference type="ChEBI" id="CHEBI:58210"/>
    </ligand>
</feature>
<feature type="domain" description="DUS-like FMN-binding" evidence="13">
    <location>
        <begin position="2"/>
        <end position="305"/>
    </location>
</feature>
<keyword evidence="5 9" id="KW-0819">tRNA processing</keyword>
<evidence type="ECO:0000256" key="9">
    <source>
        <dbReference type="HAMAP-Rule" id="MF_02041"/>
    </source>
</evidence>
<dbReference type="GO" id="GO:0102266">
    <property type="term" value="F:tRNA-dihydrouridine20a synthase activity"/>
    <property type="evidence" value="ECO:0007669"/>
    <property type="project" value="RHEA"/>
</dbReference>
<feature type="active site" description="Proton donor" evidence="9 11">
    <location>
        <position position="83"/>
    </location>
</feature>
<comment type="similarity">
    <text evidence="10">Belongs to the dus family.</text>
</comment>
<name>R4YRY1_OLEAN</name>
<dbReference type="PATRIC" id="fig|698738.3.peg.1882"/>
<evidence type="ECO:0000256" key="6">
    <source>
        <dbReference type="ARBA" id="ARBA00022857"/>
    </source>
</evidence>
<evidence type="ECO:0000256" key="8">
    <source>
        <dbReference type="ARBA" id="ARBA00023002"/>
    </source>
</evidence>
<dbReference type="EMBL" id="FO203512">
    <property type="protein sequence ID" value="CCK75993.1"/>
    <property type="molecule type" value="Genomic_DNA"/>
</dbReference>
<comment type="similarity">
    <text evidence="9">Belongs to the Dus family. DusA subfamily.</text>
</comment>
<proteinExistence type="inferred from homology"/>
<feature type="binding site" evidence="9 12">
    <location>
        <begin position="216"/>
        <end position="217"/>
    </location>
    <ligand>
        <name>FMN</name>
        <dbReference type="ChEBI" id="CHEBI:58210"/>
    </ligand>
</feature>
<dbReference type="InterPro" id="IPR018517">
    <property type="entry name" value="tRNA_hU_synthase_CS"/>
</dbReference>
<keyword evidence="4 9" id="KW-0288">FMN</keyword>
<feature type="binding site" evidence="9 12">
    <location>
        <begin position="194"/>
        <end position="196"/>
    </location>
    <ligand>
        <name>FMN</name>
        <dbReference type="ChEBI" id="CHEBI:58210"/>
    </ligand>
</feature>
<evidence type="ECO:0000256" key="4">
    <source>
        <dbReference type="ARBA" id="ARBA00022643"/>
    </source>
</evidence>
<dbReference type="STRING" id="698738.OLEAN_C18170"/>
<dbReference type="AlphaFoldDB" id="R4YRY1"/>
<dbReference type="Gene3D" id="1.20.120.1460">
    <property type="match status" value="1"/>
</dbReference>
<comment type="cofactor">
    <cofactor evidence="1 9 10 12">
        <name>FMN</name>
        <dbReference type="ChEBI" id="CHEBI:58210"/>
    </cofactor>
</comment>
<dbReference type="SUPFAM" id="SSF51395">
    <property type="entry name" value="FMN-linked oxidoreductases"/>
    <property type="match status" value="1"/>
</dbReference>
<dbReference type="EC" id="1.3.1.91" evidence="9"/>